<accession>A0A7C8IIS4</accession>
<dbReference type="PANTHER" id="PTHR10655">
    <property type="entry name" value="LYSOPHOSPHOLIPASE-RELATED"/>
    <property type="match status" value="1"/>
</dbReference>
<dbReference type="AlphaFoldDB" id="A0A7C8IIS4"/>
<comment type="similarity">
    <text evidence="1">Belongs to the AB hydrolase superfamily. AB hydrolase 2 family.</text>
</comment>
<evidence type="ECO:0000259" key="2">
    <source>
        <dbReference type="Pfam" id="PF02230"/>
    </source>
</evidence>
<evidence type="ECO:0000256" key="1">
    <source>
        <dbReference type="ARBA" id="ARBA00006499"/>
    </source>
</evidence>
<gene>
    <name evidence="3" type="ORF">GQX73_g9053</name>
</gene>
<sequence length="251" mass="28412">MGISSLSLPAHYQHTHTVIFLHGRSSSARELSQQLWETHDRQGESVQHIFPRVKWVFPQADEVYVERFEQNLKEWFDIWDARNPDERRELQIRGLKDVIPQLVRLIYTEAASVGLENIILAGVSQGCATALQTILNFPVPDRLRNGDNRLCAFIGLSGWMSLGESSVQESREVLGLEGPRPSNDVYRNTPVFIGHCADDSVVSIKQGRRLRDTLTSYGMAVTWKEYSNGGHWINSPQGVEDIVAFLRNLGL</sequence>
<dbReference type="GO" id="GO:0052689">
    <property type="term" value="F:carboxylic ester hydrolase activity"/>
    <property type="evidence" value="ECO:0007669"/>
    <property type="project" value="TreeGrafter"/>
</dbReference>
<reference evidence="3 4" key="1">
    <citation type="submission" date="2019-12" db="EMBL/GenBank/DDBJ databases">
        <title>Draft genome sequence of the ascomycete Xylaria multiplex DSM 110363.</title>
        <authorList>
            <person name="Buettner E."/>
            <person name="Kellner H."/>
        </authorList>
    </citation>
    <scope>NUCLEOTIDE SEQUENCE [LARGE SCALE GENOMIC DNA]</scope>
    <source>
        <strain evidence="3 4">DSM 110363</strain>
    </source>
</reference>
<evidence type="ECO:0000313" key="3">
    <source>
        <dbReference type="EMBL" id="KAF2964500.1"/>
    </source>
</evidence>
<dbReference type="InterPro" id="IPR050565">
    <property type="entry name" value="LYPA1-2/EST-like"/>
</dbReference>
<dbReference type="OrthoDB" id="2418081at2759"/>
<dbReference type="GO" id="GO:0008474">
    <property type="term" value="F:palmitoyl-(protein) hydrolase activity"/>
    <property type="evidence" value="ECO:0007669"/>
    <property type="project" value="TreeGrafter"/>
</dbReference>
<dbReference type="InterPro" id="IPR029058">
    <property type="entry name" value="AB_hydrolase_fold"/>
</dbReference>
<keyword evidence="4" id="KW-1185">Reference proteome</keyword>
<protein>
    <recommendedName>
        <fullName evidence="2">Phospholipase/carboxylesterase/thioesterase domain-containing protein</fullName>
    </recommendedName>
</protein>
<feature type="domain" description="Phospholipase/carboxylesterase/thioesterase" evidence="2">
    <location>
        <begin position="13"/>
        <end position="247"/>
    </location>
</feature>
<evidence type="ECO:0000313" key="4">
    <source>
        <dbReference type="Proteomes" id="UP000481858"/>
    </source>
</evidence>
<dbReference type="Gene3D" id="3.40.50.1820">
    <property type="entry name" value="alpha/beta hydrolase"/>
    <property type="match status" value="1"/>
</dbReference>
<proteinExistence type="inferred from homology"/>
<dbReference type="Pfam" id="PF02230">
    <property type="entry name" value="Abhydrolase_2"/>
    <property type="match status" value="1"/>
</dbReference>
<dbReference type="PANTHER" id="PTHR10655:SF63">
    <property type="entry name" value="PHOSPHOLIPASE_CARBOXYLESTERASE_THIOESTERASE DOMAIN-CONTAINING PROTEIN"/>
    <property type="match status" value="1"/>
</dbReference>
<comment type="caution">
    <text evidence="3">The sequence shown here is derived from an EMBL/GenBank/DDBJ whole genome shotgun (WGS) entry which is preliminary data.</text>
</comment>
<name>A0A7C8IIS4_9PEZI</name>
<dbReference type="Proteomes" id="UP000481858">
    <property type="component" value="Unassembled WGS sequence"/>
</dbReference>
<dbReference type="InParanoid" id="A0A7C8IIS4"/>
<organism evidence="3 4">
    <name type="scientific">Xylaria multiplex</name>
    <dbReference type="NCBI Taxonomy" id="323545"/>
    <lineage>
        <taxon>Eukaryota</taxon>
        <taxon>Fungi</taxon>
        <taxon>Dikarya</taxon>
        <taxon>Ascomycota</taxon>
        <taxon>Pezizomycotina</taxon>
        <taxon>Sordariomycetes</taxon>
        <taxon>Xylariomycetidae</taxon>
        <taxon>Xylariales</taxon>
        <taxon>Xylariaceae</taxon>
        <taxon>Xylaria</taxon>
    </lineage>
</organism>
<dbReference type="SUPFAM" id="SSF53474">
    <property type="entry name" value="alpha/beta-Hydrolases"/>
    <property type="match status" value="1"/>
</dbReference>
<dbReference type="GO" id="GO:0005737">
    <property type="term" value="C:cytoplasm"/>
    <property type="evidence" value="ECO:0007669"/>
    <property type="project" value="TreeGrafter"/>
</dbReference>
<dbReference type="EMBL" id="WUBL01000148">
    <property type="protein sequence ID" value="KAF2964500.1"/>
    <property type="molecule type" value="Genomic_DNA"/>
</dbReference>
<dbReference type="InterPro" id="IPR003140">
    <property type="entry name" value="PLipase/COase/thioEstase"/>
</dbReference>